<evidence type="ECO:0000256" key="11">
    <source>
        <dbReference type="ARBA" id="ARBA00022927"/>
    </source>
</evidence>
<dbReference type="Gene3D" id="3.40.50.300">
    <property type="entry name" value="P-loop containing nucleotide triphosphate hydrolases"/>
    <property type="match status" value="2"/>
</dbReference>
<dbReference type="InterPro" id="IPR036266">
    <property type="entry name" value="SecA_Wing/Scaffold_sf"/>
</dbReference>
<dbReference type="SMART" id="SM00958">
    <property type="entry name" value="SecA_PP_bind"/>
    <property type="match status" value="1"/>
</dbReference>
<reference evidence="21 22" key="1">
    <citation type="submission" date="2023-01" db="EMBL/GenBank/DDBJ databases">
        <title>Cultivation and genomic characterization of new, ubiquitous marine nitrite-oxidizing bacteria from the Nitrospirales.</title>
        <authorList>
            <person name="Mueller A.J."/>
            <person name="Daebeler A."/>
            <person name="Herbold C.W."/>
            <person name="Kirkegaard R.H."/>
            <person name="Daims H."/>
        </authorList>
    </citation>
    <scope>NUCLEOTIDE SEQUENCE [LARGE SCALE GENOMIC DNA]</scope>
    <source>
        <strain evidence="21 22">VA</strain>
    </source>
</reference>
<evidence type="ECO:0000259" key="18">
    <source>
        <dbReference type="PROSITE" id="PS51192"/>
    </source>
</evidence>
<evidence type="ECO:0000256" key="8">
    <source>
        <dbReference type="ARBA" id="ARBA00022741"/>
    </source>
</evidence>
<dbReference type="HAMAP" id="MF_01382">
    <property type="entry name" value="SecA"/>
    <property type="match status" value="1"/>
</dbReference>
<gene>
    <name evidence="15 21" type="primary">secA</name>
    <name evidence="21" type="ORF">PP769_08735</name>
</gene>
<dbReference type="GO" id="GO:0031522">
    <property type="term" value="C:cell envelope Sec protein transport complex"/>
    <property type="evidence" value="ECO:0007669"/>
    <property type="project" value="UniProtKB-ARBA"/>
</dbReference>
<feature type="domain" description="Helicase ATP-binding" evidence="18">
    <location>
        <begin position="89"/>
        <end position="266"/>
    </location>
</feature>
<dbReference type="CDD" id="cd17928">
    <property type="entry name" value="DEXDc_SecA"/>
    <property type="match status" value="1"/>
</dbReference>
<feature type="domain" description="SecA family profile" evidence="20">
    <location>
        <begin position="3"/>
        <end position="629"/>
    </location>
</feature>
<dbReference type="InterPro" id="IPR004027">
    <property type="entry name" value="SEC_C_motif"/>
</dbReference>
<keyword evidence="13 15" id="KW-0811">Translocation</keyword>
<keyword evidence="22" id="KW-1185">Reference proteome</keyword>
<dbReference type="Pfam" id="PF02810">
    <property type="entry name" value="SEC-C"/>
    <property type="match status" value="1"/>
</dbReference>
<evidence type="ECO:0000256" key="5">
    <source>
        <dbReference type="ARBA" id="ARBA00022490"/>
    </source>
</evidence>
<dbReference type="Gene3D" id="1.10.3060.10">
    <property type="entry name" value="Helical scaffold and wing domains of SecA"/>
    <property type="match status" value="1"/>
</dbReference>
<dbReference type="GO" id="GO:0008564">
    <property type="term" value="F:protein-exporting ATPase activity"/>
    <property type="evidence" value="ECO:0007669"/>
    <property type="project" value="UniProtKB-EC"/>
</dbReference>
<keyword evidence="5 15" id="KW-0963">Cytoplasm</keyword>
<dbReference type="InterPro" id="IPR044722">
    <property type="entry name" value="SecA_SF2_C"/>
</dbReference>
<protein>
    <recommendedName>
        <fullName evidence="15 16">Protein translocase subunit SecA</fullName>
        <ecNumber evidence="15">7.4.2.8</ecNumber>
    </recommendedName>
</protein>
<name>A0AA96GGS6_9BACT</name>
<evidence type="ECO:0000313" key="22">
    <source>
        <dbReference type="Proteomes" id="UP001302719"/>
    </source>
</evidence>
<sequence length="906" mass="102657">MFVRLLNILFGSKNDRELKRLKPLVVRANEIEGSLQPLDDAGLAAKTSIFKKRLEAGETLDDLLPEAFAVCREMSKRRLGMRHFDVQLLGGMVLHQGRIAEMRTGEGKTLVATLPVYLNALEGKGVHLVTVNDYLAKRDAQWMGPLYHGLGLSVGTIQHDASFLFDPTYDAPDKRLQFLRPCSRREAYGADITYGTNNEFGFDYLRDNLVVTDLSQGVQRELNFAIVDEVDSILIDEARTPLIISGPAEQSTDLYFQVDRIIPHLKREEDYTVEEKTKTVSLTEEGNAHVEKLLGVDNLYDLKHLSLVHHVIKALQAHVLYHRDVEYVVKDGEVMIVDEFTGRLMPGRRWSDGLHQAVEAKEGVKIANENQTLASVTFQNYFRMYNKLAGMTGTADTEAAEFAKIYNLEVNVVPTNSTMIRIDNPDVVYRTEKEKFEAIADEIKEYHEKGQPVLIGTISIEKSERLAALLKHRGVKHHVLNAKFHEKEAEIIAQAGQKGAVTIATNMAGRGTDILLGGNAEALFKQQVIYRGEDLTEEEQQKAYATIKAACDQNKKEVLAAGGLHIVGTERHESRRIDNQLRGRAGRQGDPGSSRFFLSLEDDLLRIFASERVSNLMLKLGMEEGVPIEHRMVTKSIENAQKKVEGHNFEIRKHLLEYDDVMSKQREVIYKHRRNVLHATDVTEDVFGMIEEVGERLVDTYCPEEQYAEEWDIAGLVESVQGQFGVDVIQADEIKDVGRDALKEEVPEKLKQAYRNKVQSLIHEHGATEDLVHYVERTILLQMIDHHWKDHLWGMDQLKDGIGLRGYGQKDPLAEYKREGYDMFAGMMERIKNDTLERLFKFQLVRGERPEPERETPRPAQLNLNRGGESAATPQQRTVQRAEEKVGRNDPCPCGSGKKYKKCHGT</sequence>
<feature type="domain" description="Helicase C-terminal" evidence="19">
    <location>
        <begin position="435"/>
        <end position="634"/>
    </location>
</feature>
<dbReference type="NCBIfam" id="TIGR00963">
    <property type="entry name" value="secA"/>
    <property type="match status" value="1"/>
</dbReference>
<organism evidence="21 22">
    <name type="scientific">Candidatus Nitrospira allomarina</name>
    <dbReference type="NCBI Taxonomy" id="3020900"/>
    <lineage>
        <taxon>Bacteria</taxon>
        <taxon>Pseudomonadati</taxon>
        <taxon>Nitrospirota</taxon>
        <taxon>Nitrospiria</taxon>
        <taxon>Nitrospirales</taxon>
        <taxon>Nitrospiraceae</taxon>
        <taxon>Nitrospira</taxon>
    </lineage>
</organism>
<dbReference type="CDD" id="cd18803">
    <property type="entry name" value="SF2_C_secA"/>
    <property type="match status" value="1"/>
</dbReference>
<evidence type="ECO:0000256" key="1">
    <source>
        <dbReference type="ARBA" id="ARBA00001947"/>
    </source>
</evidence>
<dbReference type="Gene3D" id="3.90.1440.10">
    <property type="entry name" value="SecA, preprotein cross-linking domain"/>
    <property type="match status" value="1"/>
</dbReference>
<dbReference type="SUPFAM" id="SSF81767">
    <property type="entry name" value="Pre-protein crosslinking domain of SecA"/>
    <property type="match status" value="1"/>
</dbReference>
<dbReference type="SUPFAM" id="SSF81886">
    <property type="entry name" value="Helical scaffold and wing domains of SecA"/>
    <property type="match status" value="1"/>
</dbReference>
<evidence type="ECO:0000256" key="4">
    <source>
        <dbReference type="ARBA" id="ARBA00022475"/>
    </source>
</evidence>
<evidence type="ECO:0000256" key="6">
    <source>
        <dbReference type="ARBA" id="ARBA00022519"/>
    </source>
</evidence>
<dbReference type="PROSITE" id="PS51194">
    <property type="entry name" value="HELICASE_CTER"/>
    <property type="match status" value="1"/>
</dbReference>
<dbReference type="Pfam" id="PF21090">
    <property type="entry name" value="P-loop_SecA"/>
    <property type="match status" value="1"/>
</dbReference>
<evidence type="ECO:0000313" key="21">
    <source>
        <dbReference type="EMBL" id="WNM59825.1"/>
    </source>
</evidence>
<dbReference type="SMART" id="SM00957">
    <property type="entry name" value="SecA_DEAD"/>
    <property type="match status" value="1"/>
</dbReference>
<dbReference type="GO" id="GO:0005829">
    <property type="term" value="C:cytosol"/>
    <property type="evidence" value="ECO:0007669"/>
    <property type="project" value="TreeGrafter"/>
</dbReference>
<keyword evidence="3 15" id="KW-0813">Transport</keyword>
<evidence type="ECO:0000259" key="20">
    <source>
        <dbReference type="PROSITE" id="PS51196"/>
    </source>
</evidence>
<evidence type="ECO:0000259" key="19">
    <source>
        <dbReference type="PROSITE" id="PS51194"/>
    </source>
</evidence>
<comment type="function">
    <text evidence="15">Part of the Sec protein translocase complex. Interacts with the SecYEG preprotein conducting channel. Has a central role in coupling the hydrolysis of ATP to the transfer of proteins into and across the cell membrane, serving as an ATP-driven molecular motor driving the stepwise translocation of polypeptide chains across the membrane.</text>
</comment>
<dbReference type="InterPro" id="IPR014001">
    <property type="entry name" value="Helicase_ATP-bd"/>
</dbReference>
<dbReference type="Proteomes" id="UP001302719">
    <property type="component" value="Chromosome"/>
</dbReference>
<keyword evidence="12 15" id="KW-1278">Translocase</keyword>
<evidence type="ECO:0000256" key="12">
    <source>
        <dbReference type="ARBA" id="ARBA00022967"/>
    </source>
</evidence>
<dbReference type="KEGG" id="nall:PP769_08735"/>
<dbReference type="EC" id="7.4.2.8" evidence="15"/>
<comment type="catalytic activity">
    <reaction evidence="15">
        <text>ATP + H2O + cellular proteinSide 1 = ADP + phosphate + cellular proteinSide 2.</text>
        <dbReference type="EC" id="7.4.2.8"/>
    </reaction>
</comment>
<dbReference type="FunFam" id="1.10.3060.10:FF:000003">
    <property type="entry name" value="Protein translocase subunit SecA"/>
    <property type="match status" value="1"/>
</dbReference>
<dbReference type="GO" id="GO:0006605">
    <property type="term" value="P:protein targeting"/>
    <property type="evidence" value="ECO:0007669"/>
    <property type="project" value="UniProtKB-UniRule"/>
</dbReference>
<dbReference type="RefSeq" id="WP_312646692.1">
    <property type="nucleotide sequence ID" value="NZ_CP116967.1"/>
</dbReference>
<dbReference type="PANTHER" id="PTHR30612:SF0">
    <property type="entry name" value="CHLOROPLAST PROTEIN-TRANSPORTING ATPASE"/>
    <property type="match status" value="1"/>
</dbReference>
<dbReference type="SUPFAM" id="SSF52540">
    <property type="entry name" value="P-loop containing nucleoside triphosphate hydrolases"/>
    <property type="match status" value="2"/>
</dbReference>
<dbReference type="Pfam" id="PF01043">
    <property type="entry name" value="SecA_PP_bind"/>
    <property type="match status" value="1"/>
</dbReference>
<evidence type="ECO:0000256" key="14">
    <source>
        <dbReference type="ARBA" id="ARBA00023136"/>
    </source>
</evidence>
<evidence type="ECO:0000256" key="15">
    <source>
        <dbReference type="HAMAP-Rule" id="MF_01382"/>
    </source>
</evidence>
<feature type="binding site" evidence="15">
    <location>
        <begin position="105"/>
        <end position="109"/>
    </location>
    <ligand>
        <name>ATP</name>
        <dbReference type="ChEBI" id="CHEBI:30616"/>
    </ligand>
</feature>
<evidence type="ECO:0000256" key="7">
    <source>
        <dbReference type="ARBA" id="ARBA00022723"/>
    </source>
</evidence>
<dbReference type="GO" id="GO:0065002">
    <property type="term" value="P:intracellular protein transmembrane transport"/>
    <property type="evidence" value="ECO:0007669"/>
    <property type="project" value="UniProtKB-UniRule"/>
</dbReference>
<evidence type="ECO:0000256" key="9">
    <source>
        <dbReference type="ARBA" id="ARBA00022833"/>
    </source>
</evidence>
<keyword evidence="14 15" id="KW-0472">Membrane</keyword>
<dbReference type="InterPro" id="IPR011116">
    <property type="entry name" value="SecA_Wing/Scaffold"/>
</dbReference>
<dbReference type="GO" id="GO:0005886">
    <property type="term" value="C:plasma membrane"/>
    <property type="evidence" value="ECO:0007669"/>
    <property type="project" value="UniProtKB-SubCell"/>
</dbReference>
<comment type="cofactor">
    <cofactor evidence="1">
        <name>Zn(2+)</name>
        <dbReference type="ChEBI" id="CHEBI:29105"/>
    </cofactor>
</comment>
<feature type="binding site" evidence="15">
    <location>
        <position position="87"/>
    </location>
    <ligand>
        <name>ATP</name>
        <dbReference type="ChEBI" id="CHEBI:30616"/>
    </ligand>
</feature>
<comment type="similarity">
    <text evidence="2 15 16">Belongs to the SecA family.</text>
</comment>
<comment type="subunit">
    <text evidence="15">Monomer and homodimer. Part of the essential Sec protein translocation apparatus which comprises SecA, SecYEG and auxiliary proteins SecDF. Other proteins may also be involved.</text>
</comment>
<dbReference type="InterPro" id="IPR020937">
    <property type="entry name" value="SecA_CS"/>
</dbReference>
<evidence type="ECO:0000256" key="16">
    <source>
        <dbReference type="RuleBase" id="RU003874"/>
    </source>
</evidence>
<keyword evidence="10 15" id="KW-0067">ATP-binding</keyword>
<evidence type="ECO:0000256" key="17">
    <source>
        <dbReference type="SAM" id="MobiDB-lite"/>
    </source>
</evidence>
<dbReference type="GO" id="GO:0005524">
    <property type="term" value="F:ATP binding"/>
    <property type="evidence" value="ECO:0007669"/>
    <property type="project" value="UniProtKB-UniRule"/>
</dbReference>
<feature type="binding site" evidence="15">
    <location>
        <position position="513"/>
    </location>
    <ligand>
        <name>ATP</name>
        <dbReference type="ChEBI" id="CHEBI:30616"/>
    </ligand>
</feature>
<dbReference type="GO" id="GO:0043952">
    <property type="term" value="P:protein transport by the Sec complex"/>
    <property type="evidence" value="ECO:0007669"/>
    <property type="project" value="TreeGrafter"/>
</dbReference>
<keyword evidence="6" id="KW-0997">Cell inner membrane</keyword>
<keyword evidence="9" id="KW-0862">Zinc</keyword>
<dbReference type="InterPro" id="IPR011130">
    <property type="entry name" value="SecA_preprotein_X-link_dom"/>
</dbReference>
<dbReference type="InterPro" id="IPR036670">
    <property type="entry name" value="SecA_X-link_sf"/>
</dbReference>
<dbReference type="Pfam" id="PF07516">
    <property type="entry name" value="SecA_SW"/>
    <property type="match status" value="1"/>
</dbReference>
<dbReference type="PROSITE" id="PS51192">
    <property type="entry name" value="HELICASE_ATP_BIND_1"/>
    <property type="match status" value="1"/>
</dbReference>
<accession>A0AA96GGS6</accession>
<dbReference type="PROSITE" id="PS51196">
    <property type="entry name" value="SECA_MOTOR_DEAD"/>
    <property type="match status" value="1"/>
</dbReference>
<dbReference type="InterPro" id="IPR001650">
    <property type="entry name" value="Helicase_C-like"/>
</dbReference>
<dbReference type="FunFam" id="3.40.50.300:FF:000113">
    <property type="entry name" value="Preprotein translocase subunit SecA"/>
    <property type="match status" value="1"/>
</dbReference>
<dbReference type="GO" id="GO:0017038">
    <property type="term" value="P:protein import"/>
    <property type="evidence" value="ECO:0007669"/>
    <property type="project" value="InterPro"/>
</dbReference>
<dbReference type="EMBL" id="CP116967">
    <property type="protein sequence ID" value="WNM59825.1"/>
    <property type="molecule type" value="Genomic_DNA"/>
</dbReference>
<dbReference type="PRINTS" id="PR00906">
    <property type="entry name" value="SECA"/>
</dbReference>
<dbReference type="FunFam" id="3.90.1440.10:FF:000001">
    <property type="entry name" value="Preprotein translocase subunit SecA"/>
    <property type="match status" value="1"/>
</dbReference>
<evidence type="ECO:0000256" key="3">
    <source>
        <dbReference type="ARBA" id="ARBA00022448"/>
    </source>
</evidence>
<feature type="region of interest" description="Disordered" evidence="17">
    <location>
        <begin position="847"/>
        <end position="906"/>
    </location>
</feature>
<dbReference type="PANTHER" id="PTHR30612">
    <property type="entry name" value="SECA INNER MEMBRANE COMPONENT OF SEC PROTEIN SECRETION SYSTEM"/>
    <property type="match status" value="1"/>
</dbReference>
<keyword evidence="4 15" id="KW-1003">Cell membrane</keyword>
<evidence type="ECO:0000256" key="2">
    <source>
        <dbReference type="ARBA" id="ARBA00007650"/>
    </source>
</evidence>
<dbReference type="InterPro" id="IPR014018">
    <property type="entry name" value="SecA_motor_DEAD"/>
</dbReference>
<keyword evidence="11 15" id="KW-0653">Protein transport</keyword>
<evidence type="ECO:0000256" key="10">
    <source>
        <dbReference type="ARBA" id="ARBA00022840"/>
    </source>
</evidence>
<dbReference type="AlphaFoldDB" id="A0AA96GGS6"/>
<dbReference type="InterPro" id="IPR027417">
    <property type="entry name" value="P-loop_NTPase"/>
</dbReference>
<dbReference type="PROSITE" id="PS01312">
    <property type="entry name" value="SECA"/>
    <property type="match status" value="1"/>
</dbReference>
<dbReference type="InterPro" id="IPR011115">
    <property type="entry name" value="SecA_DEAD"/>
</dbReference>
<keyword evidence="7" id="KW-0479">Metal-binding</keyword>
<dbReference type="GO" id="GO:0046872">
    <property type="term" value="F:metal ion binding"/>
    <property type="evidence" value="ECO:0007669"/>
    <property type="project" value="UniProtKB-KW"/>
</dbReference>
<comment type="subcellular location">
    <subcellularLocation>
        <location evidence="15">Cell membrane</location>
        <topology evidence="15">Peripheral membrane protein</topology>
        <orientation evidence="15">Cytoplasmic side</orientation>
    </subcellularLocation>
    <subcellularLocation>
        <location evidence="15">Cytoplasm</location>
    </subcellularLocation>
    <text evidence="15">Distribution is 50-50.</text>
</comment>
<dbReference type="NCBIfam" id="NF009538">
    <property type="entry name" value="PRK12904.1"/>
    <property type="match status" value="1"/>
</dbReference>
<proteinExistence type="inferred from homology"/>
<dbReference type="Pfam" id="PF07517">
    <property type="entry name" value="SecA_DEAD"/>
    <property type="match status" value="1"/>
</dbReference>
<evidence type="ECO:0000256" key="13">
    <source>
        <dbReference type="ARBA" id="ARBA00023010"/>
    </source>
</evidence>
<dbReference type="InterPro" id="IPR000185">
    <property type="entry name" value="SecA"/>
</dbReference>
<keyword evidence="8 15" id="KW-0547">Nucleotide-binding</keyword>
<feature type="compositionally biased region" description="Basic and acidic residues" evidence="17">
    <location>
        <begin position="847"/>
        <end position="857"/>
    </location>
</feature>